<sequence>MALMITSGHICCQGYRPVRLLAGHSPIEVSTELPASSALDVVVAPAFNSSGERVSELGDISDLLKHLRSSLQEMHREVIDNKEKKRLQDMQANKVGGPFHVTEGVHDIHASRLKFYADSALNTTEELLELVSSQGMLLGGDKFVDYRFNQNAER</sequence>
<organism evidence="1 2">
    <name type="scientific">Phytophthora megakarya</name>
    <dbReference type="NCBI Taxonomy" id="4795"/>
    <lineage>
        <taxon>Eukaryota</taxon>
        <taxon>Sar</taxon>
        <taxon>Stramenopiles</taxon>
        <taxon>Oomycota</taxon>
        <taxon>Peronosporomycetes</taxon>
        <taxon>Peronosporales</taxon>
        <taxon>Peronosporaceae</taxon>
        <taxon>Phytophthora</taxon>
    </lineage>
</organism>
<dbReference type="AlphaFoldDB" id="A0A225X0L4"/>
<dbReference type="EMBL" id="NBNE01000113">
    <property type="protein sequence ID" value="OWZ22740.1"/>
    <property type="molecule type" value="Genomic_DNA"/>
</dbReference>
<name>A0A225X0L4_9STRA</name>
<accession>A0A225X0L4</accession>
<evidence type="ECO:0000313" key="1">
    <source>
        <dbReference type="EMBL" id="OWZ22740.1"/>
    </source>
</evidence>
<comment type="caution">
    <text evidence="1">The sequence shown here is derived from an EMBL/GenBank/DDBJ whole genome shotgun (WGS) entry which is preliminary data.</text>
</comment>
<evidence type="ECO:0000313" key="2">
    <source>
        <dbReference type="Proteomes" id="UP000198211"/>
    </source>
</evidence>
<proteinExistence type="predicted"/>
<dbReference type="Proteomes" id="UP000198211">
    <property type="component" value="Unassembled WGS sequence"/>
</dbReference>
<gene>
    <name evidence="1" type="ORF">PHMEG_0002506</name>
</gene>
<keyword evidence="2" id="KW-1185">Reference proteome</keyword>
<reference evidence="2" key="1">
    <citation type="submission" date="2017-03" db="EMBL/GenBank/DDBJ databases">
        <title>Phytopthora megakarya and P. palmivora, two closely related causual agents of cacao black pod achieved similar genome size and gene model numbers by different mechanisms.</title>
        <authorList>
            <person name="Ali S."/>
            <person name="Shao J."/>
            <person name="Larry D.J."/>
            <person name="Kronmiller B."/>
            <person name="Shen D."/>
            <person name="Strem M.D."/>
            <person name="Melnick R.L."/>
            <person name="Guiltinan M.J."/>
            <person name="Tyler B.M."/>
            <person name="Meinhardt L.W."/>
            <person name="Bailey B.A."/>
        </authorList>
    </citation>
    <scope>NUCLEOTIDE SEQUENCE [LARGE SCALE GENOMIC DNA]</scope>
    <source>
        <strain evidence="2">zdho120</strain>
    </source>
</reference>
<protein>
    <submittedName>
        <fullName evidence="1">Uncharacterized protein</fullName>
    </submittedName>
</protein>